<proteinExistence type="inferred from homology"/>
<name>A0ABD0J796_9CAEN</name>
<keyword evidence="2 15" id="KW-0813">Transport</keyword>
<keyword evidence="8 15" id="KW-0472">Membrane</keyword>
<dbReference type="GO" id="GO:0034220">
    <property type="term" value="P:monoatomic ion transmembrane transport"/>
    <property type="evidence" value="ECO:0007669"/>
    <property type="project" value="UniProtKB-KW"/>
</dbReference>
<evidence type="ECO:0000256" key="5">
    <source>
        <dbReference type="ARBA" id="ARBA00022989"/>
    </source>
</evidence>
<accession>A0ABD0J796</accession>
<keyword evidence="11" id="KW-0325">Glycoprotein</keyword>
<evidence type="ECO:0000256" key="6">
    <source>
        <dbReference type="ARBA" id="ARBA00023018"/>
    </source>
</evidence>
<evidence type="ECO:0000256" key="12">
    <source>
        <dbReference type="ARBA" id="ARBA00023286"/>
    </source>
</evidence>
<dbReference type="SUPFAM" id="SSF90112">
    <property type="entry name" value="Neurotransmitter-gated ion-channel transmembrane pore"/>
    <property type="match status" value="1"/>
</dbReference>
<dbReference type="AlphaFoldDB" id="A0ABD0J796"/>
<dbReference type="CDD" id="cd19051">
    <property type="entry name" value="LGIC_TM_cation"/>
    <property type="match status" value="1"/>
</dbReference>
<keyword evidence="13 15" id="KW-0407">Ion channel</keyword>
<evidence type="ECO:0000256" key="10">
    <source>
        <dbReference type="ARBA" id="ARBA00023170"/>
    </source>
</evidence>
<feature type="region of interest" description="Disordered" evidence="16">
    <location>
        <begin position="428"/>
        <end position="453"/>
    </location>
</feature>
<evidence type="ECO:0000313" key="19">
    <source>
        <dbReference type="EMBL" id="KAK7463967.1"/>
    </source>
</evidence>
<keyword evidence="3" id="KW-1003">Cell membrane</keyword>
<evidence type="ECO:0000256" key="1">
    <source>
        <dbReference type="ARBA" id="ARBA00009237"/>
    </source>
</evidence>
<evidence type="ECO:0000256" key="13">
    <source>
        <dbReference type="ARBA" id="ARBA00023303"/>
    </source>
</evidence>
<feature type="compositionally biased region" description="Polar residues" evidence="16">
    <location>
        <begin position="428"/>
        <end position="437"/>
    </location>
</feature>
<dbReference type="PROSITE" id="PS00236">
    <property type="entry name" value="NEUROTR_ION_CHANNEL"/>
    <property type="match status" value="1"/>
</dbReference>
<reference evidence="19 20" key="1">
    <citation type="journal article" date="2023" name="Sci. Data">
        <title>Genome assembly of the Korean intertidal mud-creeper Batillaria attramentaria.</title>
        <authorList>
            <person name="Patra A.K."/>
            <person name="Ho P.T."/>
            <person name="Jun S."/>
            <person name="Lee S.J."/>
            <person name="Kim Y."/>
            <person name="Won Y.J."/>
        </authorList>
    </citation>
    <scope>NUCLEOTIDE SEQUENCE [LARGE SCALE GENOMIC DNA]</scope>
    <source>
        <strain evidence="19">Wonlab-2016</strain>
    </source>
</reference>
<comment type="similarity">
    <text evidence="1">Belongs to the ligand-gated ion channel (TC 1.A.9) family. Acetylcholine receptor (TC 1.A.9.1) subfamily.</text>
</comment>
<evidence type="ECO:0000259" key="18">
    <source>
        <dbReference type="Pfam" id="PF02932"/>
    </source>
</evidence>
<feature type="transmembrane region" description="Helical" evidence="15">
    <location>
        <begin position="255"/>
        <end position="278"/>
    </location>
</feature>
<feature type="signal peptide" evidence="15">
    <location>
        <begin position="1"/>
        <end position="20"/>
    </location>
</feature>
<dbReference type="InterPro" id="IPR036719">
    <property type="entry name" value="Neuro-gated_channel_TM_sf"/>
</dbReference>
<dbReference type="PRINTS" id="PR00252">
    <property type="entry name" value="NRIONCHANNEL"/>
</dbReference>
<feature type="transmembrane region" description="Helical" evidence="15">
    <location>
        <begin position="314"/>
        <end position="337"/>
    </location>
</feature>
<evidence type="ECO:0000256" key="9">
    <source>
        <dbReference type="ARBA" id="ARBA00023157"/>
    </source>
</evidence>
<feature type="domain" description="Neurotransmitter-gated ion-channel transmembrane" evidence="18">
    <location>
        <begin position="260"/>
        <end position="515"/>
    </location>
</feature>
<dbReference type="Pfam" id="PF02931">
    <property type="entry name" value="Neur_chan_LBD"/>
    <property type="match status" value="1"/>
</dbReference>
<feature type="chain" id="PRO_5044527928" evidence="15">
    <location>
        <begin position="21"/>
        <end position="531"/>
    </location>
</feature>
<dbReference type="FunFam" id="2.70.170.10:FF:000016">
    <property type="entry name" value="Nicotinic acetylcholine receptor subunit"/>
    <property type="match status" value="1"/>
</dbReference>
<sequence>MLSSLVAAFLLAVCRKDCTARNIASTVWQLFAACSAGPSSPEHRLFKRLFDNYSSEARPVTNASHQVTVRFAVSLNQLLDLDEKNQILTTSVWIYEAWRDENLVWKPKHYSGQRVLMIPSTYIWLPDIFIFNIAGDSIDGFVNVTGSKVAVQNNGHVRWMVPLIVNSACAVDVTYFPYDEQICEVKFGSWIYDLGQIDLRLTLDRPDLQHYIMNSEYDLVNVSLNREVLDSSCCPGDGHHAMVNLKIHLRRKSLYYDYIVIAPTIMLCVLTLASFLLPCHKGEKIAIGLTVFLTLYVLQLRIADNVPDTNSTPILGVFLFVVMTFNCISLIMATIVMNIKKRGDEKHCPDVPSWLLWICHHVLSRVVCTRYLWKDDILIPEKSDDADDNDTDNLEHNCIDSVYRQAFNRNYSAVSTSDVMYYPVTSGTSSSQQLLPSNTPPGDLSSTVRRRRKRAGLRTRGTVEGIVHPREATADDRVTAPGERMFHMKRQWFFVAEVVDKFAFLIYLVTMSVTIFMILYVVPVYMRHDPE</sequence>
<keyword evidence="7 15" id="KW-0406">Ion transport</keyword>
<evidence type="ECO:0000256" key="2">
    <source>
        <dbReference type="ARBA" id="ARBA00022448"/>
    </source>
</evidence>
<keyword evidence="15" id="KW-0732">Signal</keyword>
<dbReference type="InterPro" id="IPR018000">
    <property type="entry name" value="Neurotransmitter_ion_chnl_CS"/>
</dbReference>
<evidence type="ECO:0000256" key="14">
    <source>
        <dbReference type="ARBA" id="ARBA00034099"/>
    </source>
</evidence>
<keyword evidence="10" id="KW-0675">Receptor</keyword>
<evidence type="ECO:0000259" key="17">
    <source>
        <dbReference type="Pfam" id="PF02931"/>
    </source>
</evidence>
<comment type="caution">
    <text evidence="19">The sequence shown here is derived from an EMBL/GenBank/DDBJ whole genome shotgun (WGS) entry which is preliminary data.</text>
</comment>
<evidence type="ECO:0000256" key="8">
    <source>
        <dbReference type="ARBA" id="ARBA00023136"/>
    </source>
</evidence>
<dbReference type="InterPro" id="IPR002394">
    <property type="entry name" value="Nicotinic_acetylcholine_rcpt"/>
</dbReference>
<evidence type="ECO:0000256" key="7">
    <source>
        <dbReference type="ARBA" id="ARBA00023065"/>
    </source>
</evidence>
<dbReference type="EMBL" id="JACVVK020000595">
    <property type="protein sequence ID" value="KAK7463967.1"/>
    <property type="molecule type" value="Genomic_DNA"/>
</dbReference>
<feature type="transmembrane region" description="Helical" evidence="15">
    <location>
        <begin position="502"/>
        <end position="526"/>
    </location>
</feature>
<dbReference type="Proteomes" id="UP001519460">
    <property type="component" value="Unassembled WGS sequence"/>
</dbReference>
<keyword evidence="20" id="KW-1185">Reference proteome</keyword>
<evidence type="ECO:0000256" key="15">
    <source>
        <dbReference type="RuleBase" id="RU000687"/>
    </source>
</evidence>
<dbReference type="InterPro" id="IPR038050">
    <property type="entry name" value="Neuro_actylchol_rec"/>
</dbReference>
<feature type="domain" description="Neurotransmitter-gated ion-channel ligand-binding" evidence="17">
    <location>
        <begin position="42"/>
        <end position="252"/>
    </location>
</feature>
<dbReference type="PRINTS" id="PR00254">
    <property type="entry name" value="NICOTINICR"/>
</dbReference>
<comment type="subcellular location">
    <subcellularLocation>
        <location evidence="14">Synaptic cell membrane</location>
        <topology evidence="14">Multi-pass membrane protein</topology>
    </subcellularLocation>
</comment>
<gene>
    <name evidence="19" type="ORF">BaRGS_00038049</name>
</gene>
<keyword evidence="9" id="KW-1015">Disulfide bond</keyword>
<dbReference type="InterPro" id="IPR006202">
    <property type="entry name" value="Neur_chan_lig-bd"/>
</dbReference>
<keyword evidence="4 15" id="KW-0812">Transmembrane</keyword>
<evidence type="ECO:0000313" key="20">
    <source>
        <dbReference type="Proteomes" id="UP001519460"/>
    </source>
</evidence>
<feature type="transmembrane region" description="Helical" evidence="15">
    <location>
        <begin position="285"/>
        <end position="302"/>
    </location>
</feature>
<dbReference type="InterPro" id="IPR006201">
    <property type="entry name" value="Neur_channel"/>
</dbReference>
<dbReference type="InterPro" id="IPR006029">
    <property type="entry name" value="Neurotrans-gated_channel_TM"/>
</dbReference>
<dbReference type="PANTHER" id="PTHR18945">
    <property type="entry name" value="NEUROTRANSMITTER GATED ION CHANNEL"/>
    <property type="match status" value="1"/>
</dbReference>
<dbReference type="InterPro" id="IPR036734">
    <property type="entry name" value="Neur_chan_lig-bd_sf"/>
</dbReference>
<evidence type="ECO:0000256" key="16">
    <source>
        <dbReference type="SAM" id="MobiDB-lite"/>
    </source>
</evidence>
<dbReference type="GO" id="GO:0097060">
    <property type="term" value="C:synaptic membrane"/>
    <property type="evidence" value="ECO:0007669"/>
    <property type="project" value="UniProtKB-SubCell"/>
</dbReference>
<organism evidence="19 20">
    <name type="scientific">Batillaria attramentaria</name>
    <dbReference type="NCBI Taxonomy" id="370345"/>
    <lineage>
        <taxon>Eukaryota</taxon>
        <taxon>Metazoa</taxon>
        <taxon>Spiralia</taxon>
        <taxon>Lophotrochozoa</taxon>
        <taxon>Mollusca</taxon>
        <taxon>Gastropoda</taxon>
        <taxon>Caenogastropoda</taxon>
        <taxon>Sorbeoconcha</taxon>
        <taxon>Cerithioidea</taxon>
        <taxon>Batillariidae</taxon>
        <taxon>Batillaria</taxon>
    </lineage>
</organism>
<dbReference type="Gene3D" id="2.70.170.10">
    <property type="entry name" value="Neurotransmitter-gated ion-channel ligand-binding domain"/>
    <property type="match status" value="1"/>
</dbReference>
<keyword evidence="6" id="KW-0770">Synapse</keyword>
<keyword evidence="12" id="KW-1071">Ligand-gated ion channel</keyword>
<dbReference type="Gene3D" id="1.20.58.390">
    <property type="entry name" value="Neurotransmitter-gated ion-channel transmembrane domain"/>
    <property type="match status" value="1"/>
</dbReference>
<evidence type="ECO:0000256" key="11">
    <source>
        <dbReference type="ARBA" id="ARBA00023180"/>
    </source>
</evidence>
<evidence type="ECO:0000256" key="4">
    <source>
        <dbReference type="ARBA" id="ARBA00022692"/>
    </source>
</evidence>
<dbReference type="CDD" id="cd18997">
    <property type="entry name" value="LGIC_ECD_nAChR"/>
    <property type="match status" value="1"/>
</dbReference>
<evidence type="ECO:0000256" key="3">
    <source>
        <dbReference type="ARBA" id="ARBA00022475"/>
    </source>
</evidence>
<protein>
    <submittedName>
        <fullName evidence="19">Uncharacterized protein</fullName>
    </submittedName>
</protein>
<keyword evidence="5 15" id="KW-1133">Transmembrane helix</keyword>
<dbReference type="Pfam" id="PF02932">
    <property type="entry name" value="Neur_chan_memb"/>
    <property type="match status" value="1"/>
</dbReference>
<dbReference type="SUPFAM" id="SSF63712">
    <property type="entry name" value="Nicotinic receptor ligand binding domain-like"/>
    <property type="match status" value="1"/>
</dbReference>